<feature type="transmembrane region" description="Helical" evidence="1">
    <location>
        <begin position="12"/>
        <end position="31"/>
    </location>
</feature>
<keyword evidence="3" id="KW-1185">Reference proteome</keyword>
<evidence type="ECO:0000256" key="1">
    <source>
        <dbReference type="SAM" id="Phobius"/>
    </source>
</evidence>
<dbReference type="AlphaFoldDB" id="A0A1V9E9N1"/>
<dbReference type="STRING" id="354355.SAMN05660816_02981"/>
<evidence type="ECO:0000313" key="2">
    <source>
        <dbReference type="EMBL" id="OQP42792.1"/>
    </source>
</evidence>
<keyword evidence="1" id="KW-0472">Membrane</keyword>
<comment type="caution">
    <text evidence="2">The sequence shown here is derived from an EMBL/GenBank/DDBJ whole genome shotgun (WGS) entry which is preliminary data.</text>
</comment>
<evidence type="ECO:0000313" key="3">
    <source>
        <dbReference type="Proteomes" id="UP000192610"/>
    </source>
</evidence>
<sequence length="80" mass="9278">MFGYPTYYNYLIAIHLAAISNIHPTTGILFVKCCSHNSGSMEQQNRKFTIKDIIAIAFIWLWVVAIAYLVYVKYNVLHHK</sequence>
<reference evidence="3" key="1">
    <citation type="submission" date="2016-04" db="EMBL/GenBank/DDBJ databases">
        <authorList>
            <person name="Chen L."/>
            <person name="Zhuang W."/>
            <person name="Wang G."/>
        </authorList>
    </citation>
    <scope>NUCLEOTIDE SEQUENCE [LARGE SCALE GENOMIC DNA]</scope>
    <source>
        <strain evidence="3">17621</strain>
    </source>
</reference>
<gene>
    <name evidence="2" type="ORF">A4H97_11565</name>
</gene>
<dbReference type="EMBL" id="LVXG01000056">
    <property type="protein sequence ID" value="OQP42792.1"/>
    <property type="molecule type" value="Genomic_DNA"/>
</dbReference>
<dbReference type="Proteomes" id="UP000192610">
    <property type="component" value="Unassembled WGS sequence"/>
</dbReference>
<keyword evidence="1" id="KW-0812">Transmembrane</keyword>
<keyword evidence="1" id="KW-1133">Transmembrane helix</keyword>
<proteinExistence type="predicted"/>
<protein>
    <submittedName>
        <fullName evidence="2">Uncharacterized protein</fullName>
    </submittedName>
</protein>
<feature type="transmembrane region" description="Helical" evidence="1">
    <location>
        <begin position="52"/>
        <end position="71"/>
    </location>
</feature>
<accession>A0A1V9E9N1</accession>
<organism evidence="2 3">
    <name type="scientific">Niastella yeongjuensis</name>
    <dbReference type="NCBI Taxonomy" id="354355"/>
    <lineage>
        <taxon>Bacteria</taxon>
        <taxon>Pseudomonadati</taxon>
        <taxon>Bacteroidota</taxon>
        <taxon>Chitinophagia</taxon>
        <taxon>Chitinophagales</taxon>
        <taxon>Chitinophagaceae</taxon>
        <taxon>Niastella</taxon>
    </lineage>
</organism>
<name>A0A1V9E9N1_9BACT</name>